<accession>A0AA96R2D4</accession>
<name>A0AA96R2D4_9CAUD</name>
<protein>
    <submittedName>
        <fullName evidence="1">Uncharacterized protein</fullName>
    </submittedName>
</protein>
<dbReference type="EMBL" id="OR481006">
    <property type="protein sequence ID" value="WNO47424.1"/>
    <property type="molecule type" value="Genomic_DNA"/>
</dbReference>
<sequence>MFDKSKVKYVVESNGEDYSLMYRIICNDVSIQEELMGESFFASEDQTNLVSLRYTEINGEWYCFYEPTAVKVDWNDVEIGIKKLFPDTEKIKPTSIVDKFVTIED</sequence>
<evidence type="ECO:0000313" key="1">
    <source>
        <dbReference type="EMBL" id="WNO47424.1"/>
    </source>
</evidence>
<proteinExistence type="predicted"/>
<reference evidence="1" key="1">
    <citation type="submission" date="2023-08" db="EMBL/GenBank/DDBJ databases">
        <authorList>
            <person name="Nazir A."/>
        </authorList>
    </citation>
    <scope>NUCLEOTIDE SEQUENCE</scope>
</reference>
<organism evidence="1">
    <name type="scientific">Staphylococcus phage vB_VibM_10AMN12</name>
    <dbReference type="NCBI Taxonomy" id="3076785"/>
    <lineage>
        <taxon>Viruses</taxon>
        <taxon>Duplodnaviria</taxon>
        <taxon>Heunggongvirae</taxon>
        <taxon>Uroviricota</taxon>
        <taxon>Caudoviricetes</taxon>
    </lineage>
</organism>